<sequence length="152" mass="16976">MAKRRQSRSAHKRYISIPHCVLDSTSYADLNGSAIKLLTLIVRQWNGYNNGNLTCTWDQMKPYFGGQDTMRSALKALIKHRLIEVTGTGSTSRKGGLPPVLYAITWESVDEYRGQGQMTTKPTLSPIRNDWNKINGHKISKSPVLKIGANTS</sequence>
<name>A0ABT0L3Y6_9GAMM</name>
<dbReference type="EMBL" id="JAKILK010000008">
    <property type="protein sequence ID" value="MCL1118210.1"/>
    <property type="molecule type" value="Genomic_DNA"/>
</dbReference>
<proteinExistence type="predicted"/>
<organism evidence="1 2">
    <name type="scientific">Shewanella aestuarii</name>
    <dbReference type="NCBI Taxonomy" id="1028752"/>
    <lineage>
        <taxon>Bacteria</taxon>
        <taxon>Pseudomonadati</taxon>
        <taxon>Pseudomonadota</taxon>
        <taxon>Gammaproteobacteria</taxon>
        <taxon>Alteromonadales</taxon>
        <taxon>Shewanellaceae</taxon>
        <taxon>Shewanella</taxon>
    </lineage>
</organism>
<dbReference type="Proteomes" id="UP001203212">
    <property type="component" value="Unassembled WGS sequence"/>
</dbReference>
<dbReference type="InterPro" id="IPR036388">
    <property type="entry name" value="WH-like_DNA-bd_sf"/>
</dbReference>
<evidence type="ECO:0000313" key="1">
    <source>
        <dbReference type="EMBL" id="MCL1118210.1"/>
    </source>
</evidence>
<keyword evidence="2" id="KW-1185">Reference proteome</keyword>
<protein>
    <recommendedName>
        <fullName evidence="3">Replication protein</fullName>
    </recommendedName>
</protein>
<dbReference type="Gene3D" id="1.10.10.10">
    <property type="entry name" value="Winged helix-like DNA-binding domain superfamily/Winged helix DNA-binding domain"/>
    <property type="match status" value="1"/>
</dbReference>
<accession>A0ABT0L3Y6</accession>
<evidence type="ECO:0008006" key="3">
    <source>
        <dbReference type="Google" id="ProtNLM"/>
    </source>
</evidence>
<reference evidence="1 2" key="1">
    <citation type="submission" date="2022-01" db="EMBL/GenBank/DDBJ databases">
        <title>Whole genome-based taxonomy of the Shewanellaceae.</title>
        <authorList>
            <person name="Martin-Rodriguez A.J."/>
        </authorList>
    </citation>
    <scope>NUCLEOTIDE SEQUENCE [LARGE SCALE GENOMIC DNA]</scope>
    <source>
        <strain evidence="1 2">JCM 17801</strain>
    </source>
</reference>
<comment type="caution">
    <text evidence="1">The sequence shown here is derived from an EMBL/GenBank/DDBJ whole genome shotgun (WGS) entry which is preliminary data.</text>
</comment>
<dbReference type="RefSeq" id="WP_188842152.1">
    <property type="nucleotide sequence ID" value="NZ_BMOT01000008.1"/>
</dbReference>
<gene>
    <name evidence="1" type="ORF">L2689_13295</name>
</gene>
<evidence type="ECO:0000313" key="2">
    <source>
        <dbReference type="Proteomes" id="UP001203212"/>
    </source>
</evidence>